<keyword evidence="8" id="KW-1185">Reference proteome</keyword>
<evidence type="ECO:0000256" key="6">
    <source>
        <dbReference type="SAM" id="MobiDB-lite"/>
    </source>
</evidence>
<gene>
    <name evidence="7" type="ORF">HDU87_007072</name>
</gene>
<dbReference type="EMBL" id="JADGJQ010000063">
    <property type="protein sequence ID" value="KAJ3174590.1"/>
    <property type="molecule type" value="Genomic_DNA"/>
</dbReference>
<name>A0AAD5TH64_9FUNG</name>
<dbReference type="FunFam" id="2.40.50.100:FF:000020">
    <property type="entry name" value="50S ribosomal protein L27"/>
    <property type="match status" value="1"/>
</dbReference>
<dbReference type="Pfam" id="PF01016">
    <property type="entry name" value="Ribosomal_L27"/>
    <property type="match status" value="1"/>
</dbReference>
<dbReference type="PANTHER" id="PTHR15893">
    <property type="entry name" value="RIBOSOMAL PROTEIN L27"/>
    <property type="match status" value="1"/>
</dbReference>
<feature type="region of interest" description="Disordered" evidence="6">
    <location>
        <begin position="61"/>
        <end position="82"/>
    </location>
</feature>
<dbReference type="SUPFAM" id="SSF110324">
    <property type="entry name" value="Ribosomal L27 protein-like"/>
    <property type="match status" value="1"/>
</dbReference>
<evidence type="ECO:0000313" key="8">
    <source>
        <dbReference type="Proteomes" id="UP001212152"/>
    </source>
</evidence>
<organism evidence="7 8">
    <name type="scientific">Geranomyces variabilis</name>
    <dbReference type="NCBI Taxonomy" id="109894"/>
    <lineage>
        <taxon>Eukaryota</taxon>
        <taxon>Fungi</taxon>
        <taxon>Fungi incertae sedis</taxon>
        <taxon>Chytridiomycota</taxon>
        <taxon>Chytridiomycota incertae sedis</taxon>
        <taxon>Chytridiomycetes</taxon>
        <taxon>Spizellomycetales</taxon>
        <taxon>Powellomycetaceae</taxon>
        <taxon>Geranomyces</taxon>
    </lineage>
</organism>
<evidence type="ECO:0000256" key="2">
    <source>
        <dbReference type="ARBA" id="ARBA00022980"/>
    </source>
</evidence>
<evidence type="ECO:0000256" key="4">
    <source>
        <dbReference type="ARBA" id="ARBA00035267"/>
    </source>
</evidence>
<evidence type="ECO:0000256" key="5">
    <source>
        <dbReference type="SAM" id="Coils"/>
    </source>
</evidence>
<keyword evidence="3" id="KW-0687">Ribonucleoprotein</keyword>
<dbReference type="GO" id="GO:0005762">
    <property type="term" value="C:mitochondrial large ribosomal subunit"/>
    <property type="evidence" value="ECO:0007669"/>
    <property type="project" value="TreeGrafter"/>
</dbReference>
<accession>A0AAD5TH64</accession>
<evidence type="ECO:0000256" key="3">
    <source>
        <dbReference type="ARBA" id="ARBA00023274"/>
    </source>
</evidence>
<dbReference type="PROSITE" id="PS00831">
    <property type="entry name" value="RIBOSOMAL_L27"/>
    <property type="match status" value="1"/>
</dbReference>
<reference evidence="7" key="1">
    <citation type="submission" date="2020-05" db="EMBL/GenBank/DDBJ databases">
        <title>Phylogenomic resolution of chytrid fungi.</title>
        <authorList>
            <person name="Stajich J.E."/>
            <person name="Amses K."/>
            <person name="Simmons R."/>
            <person name="Seto K."/>
            <person name="Myers J."/>
            <person name="Bonds A."/>
            <person name="Quandt C.A."/>
            <person name="Barry K."/>
            <person name="Liu P."/>
            <person name="Grigoriev I."/>
            <person name="Longcore J.E."/>
            <person name="James T.Y."/>
        </authorList>
    </citation>
    <scope>NUCLEOTIDE SEQUENCE</scope>
    <source>
        <strain evidence="7">JEL0379</strain>
    </source>
</reference>
<keyword evidence="5" id="KW-0175">Coiled coil</keyword>
<feature type="coiled-coil region" evidence="5">
    <location>
        <begin position="169"/>
        <end position="204"/>
    </location>
</feature>
<evidence type="ECO:0000313" key="7">
    <source>
        <dbReference type="EMBL" id="KAJ3174590.1"/>
    </source>
</evidence>
<keyword evidence="2" id="KW-0689">Ribosomal protein</keyword>
<dbReference type="GO" id="GO:0006412">
    <property type="term" value="P:translation"/>
    <property type="evidence" value="ECO:0007669"/>
    <property type="project" value="InterPro"/>
</dbReference>
<comment type="similarity">
    <text evidence="1">Belongs to the bacterial ribosomal protein bL27 family.</text>
</comment>
<dbReference type="GO" id="GO:0003735">
    <property type="term" value="F:structural constituent of ribosome"/>
    <property type="evidence" value="ECO:0007669"/>
    <property type="project" value="InterPro"/>
</dbReference>
<proteinExistence type="inferred from homology"/>
<dbReference type="PANTHER" id="PTHR15893:SF0">
    <property type="entry name" value="LARGE RIBOSOMAL SUBUNIT PROTEIN BL27M"/>
    <property type="match status" value="1"/>
</dbReference>
<dbReference type="AlphaFoldDB" id="A0AAD5TH64"/>
<dbReference type="Gene3D" id="2.40.50.100">
    <property type="match status" value="1"/>
</dbReference>
<comment type="caution">
    <text evidence="7">The sequence shown here is derived from an EMBL/GenBank/DDBJ whole genome shotgun (WGS) entry which is preliminary data.</text>
</comment>
<dbReference type="Proteomes" id="UP001212152">
    <property type="component" value="Unassembled WGS sequence"/>
</dbReference>
<evidence type="ECO:0000256" key="1">
    <source>
        <dbReference type="ARBA" id="ARBA00010797"/>
    </source>
</evidence>
<dbReference type="InterPro" id="IPR001684">
    <property type="entry name" value="Ribosomal_bL27"/>
</dbReference>
<protein>
    <recommendedName>
        <fullName evidence="4">Large ribosomal subunit protein bL27m</fullName>
    </recommendedName>
</protein>
<sequence length="218" mass="24001">MFRIPTAATAGAVRFTTPTASLRPVSWASPNPLAGVPSAVPTPCLAHRPTASAINQVRWATKKSGGSTKNGRTSQPKFLGFKASHGAPVVPGNIIIRQRGTEWHAGTNVGMGRDHTLFALVPGRVVLHYDLAKQRRFVSVDDGSLPQLPTRPQMKRRLAESLDLAKYLEMDAEQRLDYVQQKIKEIAQEDKAQLKADVQESLLKKGRRKFDLVDMTLL</sequence>
<dbReference type="PRINTS" id="PR00063">
    <property type="entry name" value="RIBOSOMALL27"/>
</dbReference>
<dbReference type="NCBIfam" id="TIGR00062">
    <property type="entry name" value="L27"/>
    <property type="match status" value="1"/>
</dbReference>
<feature type="compositionally biased region" description="Polar residues" evidence="6">
    <location>
        <begin position="64"/>
        <end position="76"/>
    </location>
</feature>
<dbReference type="InterPro" id="IPR018261">
    <property type="entry name" value="Ribosomal_bL27_CS"/>
</dbReference>